<dbReference type="KEGG" id="ccj:UL81_02470"/>
<dbReference type="OrthoDB" id="4553064at2"/>
<gene>
    <name evidence="3" type="ORF">UL81_02470</name>
</gene>
<dbReference type="InterPro" id="IPR016181">
    <property type="entry name" value="Acyl_CoA_acyltransferase"/>
</dbReference>
<reference evidence="3 4" key="1">
    <citation type="journal article" date="2015" name="Genome Announc.">
        <title>Complete Genome Sequence of Corynebacterium camporealensis DSM 44610, Isolated from the Milk of a Manchega Sheep with Subclinical Mastitis.</title>
        <authorList>
            <person name="Ruckert C."/>
            <person name="Albersmeier A."/>
            <person name="Winkler A."/>
            <person name="Tauch A."/>
        </authorList>
    </citation>
    <scope>NUCLEOTIDE SEQUENCE [LARGE SCALE GENOMIC DNA]</scope>
    <source>
        <strain evidence="3 4">DSM 44610</strain>
    </source>
</reference>
<proteinExistence type="predicted"/>
<organism evidence="3 4">
    <name type="scientific">Corynebacterium camporealensis</name>
    <dbReference type="NCBI Taxonomy" id="161896"/>
    <lineage>
        <taxon>Bacteria</taxon>
        <taxon>Bacillati</taxon>
        <taxon>Actinomycetota</taxon>
        <taxon>Actinomycetes</taxon>
        <taxon>Mycobacteriales</taxon>
        <taxon>Corynebacteriaceae</taxon>
        <taxon>Corynebacterium</taxon>
    </lineage>
</organism>
<dbReference type="PROSITE" id="PS51186">
    <property type="entry name" value="GNAT"/>
    <property type="match status" value="1"/>
</dbReference>
<accession>A0A0F6QVN4</accession>
<dbReference type="InterPro" id="IPR000182">
    <property type="entry name" value="GNAT_dom"/>
</dbReference>
<dbReference type="Proteomes" id="UP000033566">
    <property type="component" value="Chromosome"/>
</dbReference>
<sequence length="184" mass="20640">MTINDSTIGVRLATDEDRTYFSRLLYLANVFGDEQSEIKDCHLPDLETYIDDWSPRIDGGVIALSDFKVPAGGTWLRYFTGERKGDAYLANPEKDSTDQSHWATKYDPESIPELCIAVERRYAGLGVGAQLLRNVCDLAAEQGAPAIALWVDSENDRASRLYRKEGFEPIEVEGQKPGQMVKYL</sequence>
<evidence type="ECO:0000256" key="1">
    <source>
        <dbReference type="ARBA" id="ARBA00022679"/>
    </source>
</evidence>
<dbReference type="PATRIC" id="fig|161896.4.peg.485"/>
<dbReference type="EMBL" id="CP011311">
    <property type="protein sequence ID" value="AKE38475.1"/>
    <property type="molecule type" value="Genomic_DNA"/>
</dbReference>
<keyword evidence="4" id="KW-1185">Reference proteome</keyword>
<evidence type="ECO:0000313" key="4">
    <source>
        <dbReference type="Proteomes" id="UP000033566"/>
    </source>
</evidence>
<dbReference type="InterPro" id="IPR050680">
    <property type="entry name" value="YpeA/RimI_acetyltransf"/>
</dbReference>
<dbReference type="PANTHER" id="PTHR43420">
    <property type="entry name" value="ACETYLTRANSFERASE"/>
    <property type="match status" value="1"/>
</dbReference>
<name>A0A0F6QVN4_9CORY</name>
<dbReference type="HOGENOM" id="CLU_107134_1_2_11"/>
<protein>
    <submittedName>
        <fullName evidence="3">Acetyltransferase (GNAT) family protein</fullName>
    </submittedName>
</protein>
<dbReference type="RefSeq" id="WP_035106701.1">
    <property type="nucleotide sequence ID" value="NZ_CP011311.1"/>
</dbReference>
<dbReference type="AlphaFoldDB" id="A0A0F6QVN4"/>
<dbReference type="Gene3D" id="3.40.630.30">
    <property type="match status" value="1"/>
</dbReference>
<dbReference type="Pfam" id="PF00583">
    <property type="entry name" value="Acetyltransf_1"/>
    <property type="match status" value="1"/>
</dbReference>
<dbReference type="CDD" id="cd04301">
    <property type="entry name" value="NAT_SF"/>
    <property type="match status" value="1"/>
</dbReference>
<keyword evidence="1 3" id="KW-0808">Transferase</keyword>
<dbReference type="PANTHER" id="PTHR43420:SF12">
    <property type="entry name" value="N-ACETYLTRANSFERASE DOMAIN-CONTAINING PROTEIN"/>
    <property type="match status" value="1"/>
</dbReference>
<dbReference type="SUPFAM" id="SSF55729">
    <property type="entry name" value="Acyl-CoA N-acyltransferases (Nat)"/>
    <property type="match status" value="1"/>
</dbReference>
<keyword evidence="2" id="KW-0012">Acyltransferase</keyword>
<dbReference type="GO" id="GO:0016747">
    <property type="term" value="F:acyltransferase activity, transferring groups other than amino-acyl groups"/>
    <property type="evidence" value="ECO:0007669"/>
    <property type="project" value="InterPro"/>
</dbReference>
<dbReference type="STRING" id="161896.UL81_02470"/>
<evidence type="ECO:0000313" key="3">
    <source>
        <dbReference type="EMBL" id="AKE38475.1"/>
    </source>
</evidence>
<evidence type="ECO:0000256" key="2">
    <source>
        <dbReference type="ARBA" id="ARBA00023315"/>
    </source>
</evidence>